<gene>
    <name evidence="1" type="ORF">H7965_19785</name>
</gene>
<evidence type="ECO:0000313" key="2">
    <source>
        <dbReference type="Proteomes" id="UP000600101"/>
    </source>
</evidence>
<dbReference type="InterPro" id="IPR009211">
    <property type="entry name" value="TagJ"/>
</dbReference>
<protein>
    <submittedName>
        <fullName evidence="1">Virulence protein SciE type</fullName>
    </submittedName>
</protein>
<dbReference type="SUPFAM" id="SSF144059">
    <property type="entry name" value="ImpE-like"/>
    <property type="match status" value="1"/>
</dbReference>
<accession>A0A9X0R152</accession>
<reference evidence="1" key="1">
    <citation type="submission" date="2020-08" db="EMBL/GenBank/DDBJ databases">
        <authorList>
            <person name="Hu Y."/>
            <person name="Nguyen S.V."/>
            <person name="Li F."/>
            <person name="Fanning S."/>
        </authorList>
    </citation>
    <scope>NUCLEOTIDE SEQUENCE</scope>
    <source>
        <strain evidence="1">SYSU D8009</strain>
    </source>
</reference>
<proteinExistence type="predicted"/>
<evidence type="ECO:0000313" key="1">
    <source>
        <dbReference type="EMBL" id="MBC4017554.1"/>
    </source>
</evidence>
<dbReference type="PIRSF" id="PIRSF029288">
    <property type="entry name" value="SciE_ImpE"/>
    <property type="match status" value="1"/>
</dbReference>
<organism evidence="1 2">
    <name type="scientific">Siccirubricoccus deserti</name>
    <dbReference type="NCBI Taxonomy" id="2013562"/>
    <lineage>
        <taxon>Bacteria</taxon>
        <taxon>Pseudomonadati</taxon>
        <taxon>Pseudomonadota</taxon>
        <taxon>Alphaproteobacteria</taxon>
        <taxon>Acetobacterales</taxon>
        <taxon>Roseomonadaceae</taxon>
        <taxon>Siccirubricoccus</taxon>
    </lineage>
</organism>
<dbReference type="AlphaFoldDB" id="A0A9X0R152"/>
<dbReference type="Gene3D" id="1.25.40.10">
    <property type="entry name" value="Tetratricopeptide repeat domain"/>
    <property type="match status" value="1"/>
</dbReference>
<dbReference type="EMBL" id="JACOMF010000030">
    <property type="protein sequence ID" value="MBC4017554.1"/>
    <property type="molecule type" value="Genomic_DNA"/>
</dbReference>
<sequence length="276" mass="30390">MTTDAAVSDARGLLRSGDPRAALERLKQEVRKAPRDPRLRTFLFQLFCVTGEWDRALTQLTVVGGLDKLALPMVTTYRAAIRCEVLRAKVFAGERQPTFFGEPEPWMSLLLEANRRLVAGATRDASALRDQAFDAAPASSGKVDGTEFDWIADADPRLGPVLEAIIDGKYFWLPLHRLRGLEVEPPADLRDSVWLPAQLTFSNGGATVALLPARYPGSEASADPAILLGRRTEWRDQGDWFLGLGQRMLTIGAEADVPLLDLRRLEITTPAEPATD</sequence>
<dbReference type="RefSeq" id="WP_186772312.1">
    <property type="nucleotide sequence ID" value="NZ_JACOMF010000030.1"/>
</dbReference>
<keyword evidence="2" id="KW-1185">Reference proteome</keyword>
<dbReference type="Pfam" id="PF07024">
    <property type="entry name" value="ImpE"/>
    <property type="match status" value="1"/>
</dbReference>
<comment type="caution">
    <text evidence="1">The sequence shown here is derived from an EMBL/GenBank/DDBJ whole genome shotgun (WGS) entry which is preliminary data.</text>
</comment>
<dbReference type="Proteomes" id="UP000600101">
    <property type="component" value="Unassembled WGS sequence"/>
</dbReference>
<name>A0A9X0R152_9PROT</name>
<dbReference type="InterPro" id="IPR011990">
    <property type="entry name" value="TPR-like_helical_dom_sf"/>
</dbReference>